<protein>
    <submittedName>
        <fullName evidence="2">Uncharacterized protein</fullName>
    </submittedName>
</protein>
<accession>A0A9Q3E0E5</accession>
<reference evidence="2" key="1">
    <citation type="submission" date="2021-03" db="EMBL/GenBank/DDBJ databases">
        <title>Draft genome sequence of rust myrtle Austropuccinia psidii MF-1, a brazilian biotype.</title>
        <authorList>
            <person name="Quecine M.C."/>
            <person name="Pachon D.M.R."/>
            <person name="Bonatelli M.L."/>
            <person name="Correr F.H."/>
            <person name="Franceschini L.M."/>
            <person name="Leite T.F."/>
            <person name="Margarido G.R.A."/>
            <person name="Almeida C.A."/>
            <person name="Ferrarezi J.A."/>
            <person name="Labate C.A."/>
        </authorList>
    </citation>
    <scope>NUCLEOTIDE SEQUENCE</scope>
    <source>
        <strain evidence="2">MF-1</strain>
    </source>
</reference>
<organism evidence="2 3">
    <name type="scientific">Austropuccinia psidii MF-1</name>
    <dbReference type="NCBI Taxonomy" id="1389203"/>
    <lineage>
        <taxon>Eukaryota</taxon>
        <taxon>Fungi</taxon>
        <taxon>Dikarya</taxon>
        <taxon>Basidiomycota</taxon>
        <taxon>Pucciniomycotina</taxon>
        <taxon>Pucciniomycetes</taxon>
        <taxon>Pucciniales</taxon>
        <taxon>Sphaerophragmiaceae</taxon>
        <taxon>Austropuccinia</taxon>
    </lineage>
</organism>
<sequence>MGSLSALPSVNAEVNLLQKLSELSDQIKNQSSEIKNQGSEMKSLKQKVDLQSGKILSLEEKVDSLEKKADLQGGKILSLEKKVGLQGGKILSLEKKIDSQEKKMDENYFKLDKRLTLLDKNNRARMANSICLSTMDPLTPLASLKTGSILNLFPETIDEVENLSTACLKELLEGLEEIVPQSRDARRKAFKQAIGLQLLIHRA</sequence>
<feature type="coiled-coil region" evidence="1">
    <location>
        <begin position="13"/>
        <end position="68"/>
    </location>
</feature>
<proteinExistence type="predicted"/>
<evidence type="ECO:0000313" key="2">
    <source>
        <dbReference type="EMBL" id="MBW0511428.1"/>
    </source>
</evidence>
<dbReference type="OrthoDB" id="3641511at2759"/>
<dbReference type="Gene3D" id="1.20.5.340">
    <property type="match status" value="1"/>
</dbReference>
<keyword evidence="1" id="KW-0175">Coiled coil</keyword>
<gene>
    <name evidence="2" type="ORF">O181_051143</name>
</gene>
<name>A0A9Q3E0E5_9BASI</name>
<evidence type="ECO:0000256" key="1">
    <source>
        <dbReference type="SAM" id="Coils"/>
    </source>
</evidence>
<dbReference type="Proteomes" id="UP000765509">
    <property type="component" value="Unassembled WGS sequence"/>
</dbReference>
<dbReference type="AlphaFoldDB" id="A0A9Q3E0E5"/>
<comment type="caution">
    <text evidence="2">The sequence shown here is derived from an EMBL/GenBank/DDBJ whole genome shotgun (WGS) entry which is preliminary data.</text>
</comment>
<dbReference type="SUPFAM" id="SSF57997">
    <property type="entry name" value="Tropomyosin"/>
    <property type="match status" value="1"/>
</dbReference>
<dbReference type="EMBL" id="AVOT02022181">
    <property type="protein sequence ID" value="MBW0511428.1"/>
    <property type="molecule type" value="Genomic_DNA"/>
</dbReference>
<keyword evidence="3" id="KW-1185">Reference proteome</keyword>
<evidence type="ECO:0000313" key="3">
    <source>
        <dbReference type="Proteomes" id="UP000765509"/>
    </source>
</evidence>